<dbReference type="AlphaFoldDB" id="A0A504Z3S1"/>
<protein>
    <submittedName>
        <fullName evidence="1">Uncharacterized protein</fullName>
    </submittedName>
</protein>
<comment type="caution">
    <text evidence="1">The sequence shown here is derived from an EMBL/GenBank/DDBJ whole genome shotgun (WGS) entry which is preliminary data.</text>
</comment>
<evidence type="ECO:0000313" key="1">
    <source>
        <dbReference type="EMBL" id="TPP67385.1"/>
    </source>
</evidence>
<organism evidence="1 2">
    <name type="scientific">Fasciola gigantica</name>
    <name type="common">Giant liver fluke</name>
    <dbReference type="NCBI Taxonomy" id="46835"/>
    <lineage>
        <taxon>Eukaryota</taxon>
        <taxon>Metazoa</taxon>
        <taxon>Spiralia</taxon>
        <taxon>Lophotrochozoa</taxon>
        <taxon>Platyhelminthes</taxon>
        <taxon>Trematoda</taxon>
        <taxon>Digenea</taxon>
        <taxon>Plagiorchiida</taxon>
        <taxon>Echinostomata</taxon>
        <taxon>Echinostomatoidea</taxon>
        <taxon>Fasciolidae</taxon>
        <taxon>Fasciola</taxon>
    </lineage>
</organism>
<proteinExistence type="predicted"/>
<accession>A0A504Z3S1</accession>
<dbReference type="Proteomes" id="UP000316759">
    <property type="component" value="Unassembled WGS sequence"/>
</dbReference>
<reference evidence="1 2" key="1">
    <citation type="submission" date="2019-04" db="EMBL/GenBank/DDBJ databases">
        <title>Annotation for the trematode Fasciola gigantica.</title>
        <authorList>
            <person name="Choi Y.-J."/>
        </authorList>
    </citation>
    <scope>NUCLEOTIDE SEQUENCE [LARGE SCALE GENOMIC DNA]</scope>
    <source>
        <strain evidence="1">Uganda_cow_1</strain>
    </source>
</reference>
<dbReference type="EMBL" id="SUNJ01000738">
    <property type="protein sequence ID" value="TPP67385.1"/>
    <property type="molecule type" value="Genomic_DNA"/>
</dbReference>
<keyword evidence="2" id="KW-1185">Reference proteome</keyword>
<evidence type="ECO:0000313" key="2">
    <source>
        <dbReference type="Proteomes" id="UP000316759"/>
    </source>
</evidence>
<name>A0A504Z3S1_FASGI</name>
<sequence>MSERLRRIRIVSPNTLFAAIDVEVPKINLNMNPAVRQMSSAPRFWFHTYCFSSSVPCSTNQASDNSYALNTRSSRAALHNVEPKLLLSDIRTVYFEHADVVHSLKMELHSV</sequence>
<gene>
    <name evidence="1" type="ORF">FGIG_01186</name>
</gene>